<dbReference type="AlphaFoldDB" id="K0TDQ3"/>
<proteinExistence type="predicted"/>
<accession>K0TDQ3</accession>
<protein>
    <submittedName>
        <fullName evidence="2">Uncharacterized protein</fullName>
    </submittedName>
</protein>
<dbReference type="OMA" id="HHESEAD"/>
<dbReference type="EMBL" id="AGNL01003054">
    <property type="protein sequence ID" value="EJK75229.1"/>
    <property type="molecule type" value="Genomic_DNA"/>
</dbReference>
<dbReference type="eggNOG" id="ENOG502QYZ6">
    <property type="taxonomic scope" value="Eukaryota"/>
</dbReference>
<feature type="region of interest" description="Disordered" evidence="1">
    <location>
        <begin position="1"/>
        <end position="21"/>
    </location>
</feature>
<comment type="caution">
    <text evidence="2">The sequence shown here is derived from an EMBL/GenBank/DDBJ whole genome shotgun (WGS) entry which is preliminary data.</text>
</comment>
<keyword evidence="3" id="KW-1185">Reference proteome</keyword>
<evidence type="ECO:0000313" key="2">
    <source>
        <dbReference type="EMBL" id="EJK75229.1"/>
    </source>
</evidence>
<feature type="region of interest" description="Disordered" evidence="1">
    <location>
        <begin position="172"/>
        <end position="195"/>
    </location>
</feature>
<gene>
    <name evidence="2" type="ORF">THAOC_03055</name>
</gene>
<organism evidence="2 3">
    <name type="scientific">Thalassiosira oceanica</name>
    <name type="common">Marine diatom</name>
    <dbReference type="NCBI Taxonomy" id="159749"/>
    <lineage>
        <taxon>Eukaryota</taxon>
        <taxon>Sar</taxon>
        <taxon>Stramenopiles</taxon>
        <taxon>Ochrophyta</taxon>
        <taxon>Bacillariophyta</taxon>
        <taxon>Coscinodiscophyceae</taxon>
        <taxon>Thalassiosirophycidae</taxon>
        <taxon>Thalassiosirales</taxon>
        <taxon>Thalassiosiraceae</taxon>
        <taxon>Thalassiosira</taxon>
    </lineage>
</organism>
<evidence type="ECO:0000313" key="3">
    <source>
        <dbReference type="Proteomes" id="UP000266841"/>
    </source>
</evidence>
<evidence type="ECO:0000256" key="1">
    <source>
        <dbReference type="SAM" id="MobiDB-lite"/>
    </source>
</evidence>
<name>K0TDQ3_THAOC</name>
<feature type="region of interest" description="Disordered" evidence="1">
    <location>
        <begin position="116"/>
        <end position="143"/>
    </location>
</feature>
<sequence>MAMGSDVCPKEGSSKEGGSTLHPHIKILGELRTIALQSQSSQVSEPETIEKWDLSADALLATCLREYSTRLARQTQTIAAEIRNLGHRVSQVEIEVRQCQSDLADKSSKIFIEHAVAENAPDETDRDRHLPRELGGDDADSSADIARLEEEENSAIAEGMKALALFYDPMRRQPATDNSSEGGESGGAAGAESDYLDASHGDDCCVYPSAENDIFNNRPLPYIVGSPEFYQSSSAGLADD</sequence>
<feature type="compositionally biased region" description="Basic and acidic residues" evidence="1">
    <location>
        <begin position="123"/>
        <end position="135"/>
    </location>
</feature>
<dbReference type="OrthoDB" id="751084at2759"/>
<dbReference type="Proteomes" id="UP000266841">
    <property type="component" value="Unassembled WGS sequence"/>
</dbReference>
<reference evidence="2 3" key="1">
    <citation type="journal article" date="2012" name="Genome Biol.">
        <title>Genome and low-iron response of an oceanic diatom adapted to chronic iron limitation.</title>
        <authorList>
            <person name="Lommer M."/>
            <person name="Specht M."/>
            <person name="Roy A.S."/>
            <person name="Kraemer L."/>
            <person name="Andreson R."/>
            <person name="Gutowska M.A."/>
            <person name="Wolf J."/>
            <person name="Bergner S.V."/>
            <person name="Schilhabel M.B."/>
            <person name="Klostermeier U.C."/>
            <person name="Beiko R.G."/>
            <person name="Rosenstiel P."/>
            <person name="Hippler M."/>
            <person name="Laroche J."/>
        </authorList>
    </citation>
    <scope>NUCLEOTIDE SEQUENCE [LARGE SCALE GENOMIC DNA]</scope>
    <source>
        <strain evidence="2 3">CCMP1005</strain>
    </source>
</reference>